<dbReference type="InterPro" id="IPR011852">
    <property type="entry name" value="TRAP_TAXI"/>
</dbReference>
<sequence>MPAAPYRSDHLRYNHPQARLRPAQGRVSKILQGGIPMSIILNRRSALLAGAGSALVLGAPALAQSRRRLTVATGGTGGVYFVYGGGLARVLSEKVPNTQVTAQVTGGSVDNINLVSAGDADVGFSTLDSVVDALAGTAAYAQGGKREVSVLAVLYDNVLHVVANPSLNSIADMKGKRIGVGSAGSSTEGWADRTLEAAGLNPRTDITRDNLGVAESANALSDGKIAGFFWGGGVPTAAVRDLAQGGRTPMKLLDSSKELVAIDKKYPGLYRLYTMQPNSYAGQTAAVPCIGVANVMVVNSKAPNALVTTILEGIFNNLTDVAGIHPEARRLTLQSAATKTAVAFHPAAEAFYKAKGVAM</sequence>
<dbReference type="Proteomes" id="UP000298781">
    <property type="component" value="Chromosome"/>
</dbReference>
<accession>A0A4D7AQU2</accession>
<dbReference type="EMBL" id="CP039690">
    <property type="protein sequence ID" value="QCI63674.1"/>
    <property type="molecule type" value="Genomic_DNA"/>
</dbReference>
<dbReference type="SUPFAM" id="SSF53850">
    <property type="entry name" value="Periplasmic binding protein-like II"/>
    <property type="match status" value="1"/>
</dbReference>
<dbReference type="PANTHER" id="PTHR42941">
    <property type="entry name" value="SLL1037 PROTEIN"/>
    <property type="match status" value="1"/>
</dbReference>
<dbReference type="OrthoDB" id="8477520at2"/>
<dbReference type="Gene3D" id="3.40.190.10">
    <property type="entry name" value="Periplasmic binding protein-like II"/>
    <property type="match status" value="2"/>
</dbReference>
<organism evidence="1 2">
    <name type="scientific">Phreatobacter stygius</name>
    <dbReference type="NCBI Taxonomy" id="1940610"/>
    <lineage>
        <taxon>Bacteria</taxon>
        <taxon>Pseudomonadati</taxon>
        <taxon>Pseudomonadota</taxon>
        <taxon>Alphaproteobacteria</taxon>
        <taxon>Hyphomicrobiales</taxon>
        <taxon>Phreatobacteraceae</taxon>
        <taxon>Phreatobacter</taxon>
    </lineage>
</organism>
<evidence type="ECO:0000313" key="1">
    <source>
        <dbReference type="EMBL" id="QCI63674.1"/>
    </source>
</evidence>
<proteinExistence type="predicted"/>
<dbReference type="NCBIfam" id="TIGR02122">
    <property type="entry name" value="TRAP_TAXI"/>
    <property type="match status" value="1"/>
</dbReference>
<evidence type="ECO:0000313" key="2">
    <source>
        <dbReference type="Proteomes" id="UP000298781"/>
    </source>
</evidence>
<reference evidence="1 2" key="1">
    <citation type="submission" date="2019-04" db="EMBL/GenBank/DDBJ databases">
        <title>Phreatobacter aquaticus sp. nov.</title>
        <authorList>
            <person name="Choi A."/>
        </authorList>
    </citation>
    <scope>NUCLEOTIDE SEQUENCE [LARGE SCALE GENOMIC DNA]</scope>
    <source>
        <strain evidence="1 2">KCTC 52518</strain>
    </source>
</reference>
<name>A0A4D7AQU2_9HYPH</name>
<keyword evidence="2" id="KW-1185">Reference proteome</keyword>
<protein>
    <submittedName>
        <fullName evidence="1">TAXI family TRAP transporter solute-binding subunit</fullName>
    </submittedName>
</protein>
<gene>
    <name evidence="1" type="ORF">E8M01_05130</name>
</gene>
<dbReference type="PANTHER" id="PTHR42941:SF1">
    <property type="entry name" value="SLL1037 PROTEIN"/>
    <property type="match status" value="1"/>
</dbReference>
<dbReference type="Pfam" id="PF16868">
    <property type="entry name" value="NMT1_3"/>
    <property type="match status" value="1"/>
</dbReference>
<dbReference type="AlphaFoldDB" id="A0A4D7AQU2"/>
<dbReference type="KEGG" id="pstg:E8M01_05130"/>